<dbReference type="Proteomes" id="UP001107960">
    <property type="component" value="Unassembled WGS sequence"/>
</dbReference>
<feature type="signal peptide" evidence="1">
    <location>
        <begin position="1"/>
        <end position="18"/>
    </location>
</feature>
<dbReference type="EMBL" id="JAJJML010000001">
    <property type="protein sequence ID" value="MCC9036153.1"/>
    <property type="molecule type" value="Genomic_DNA"/>
</dbReference>
<dbReference type="Pfam" id="PF03572">
    <property type="entry name" value="Peptidase_S41"/>
    <property type="match status" value="1"/>
</dbReference>
<evidence type="ECO:0000313" key="5">
    <source>
        <dbReference type="Proteomes" id="UP000603715"/>
    </source>
</evidence>
<evidence type="ECO:0000313" key="3">
    <source>
        <dbReference type="EMBL" id="MBD3903324.1"/>
    </source>
</evidence>
<sequence length="485" mass="55427">MKKYIFSLLLLLSFTIQAQNNVELKKFTKADLIKDFDLAVNSLKEAHTGLYWYTTVPDYDRICSDQRTKITDGLNGLDLYRILAPIVSATKEGHCKISYSNELDDYFDKKGKYLPLFIKFFDNKPYVINNTDTVETKGLVLSKVNGHPFEEILEKIFPTISSDGFILTKKFKTLDGQDFSYYYNDVYEQTNIYTVELTDPSTDQTKSYSIASKSSSWMSKSWDDISSLLFDKKSIPSSLTFSDQNNTAILTYNTFRSDKYTDFHKTTDEYFNAILSNKVQNVIIDLRNNGGGDEGFEDYAFAYLTDRPYTKYKYVQASAFSYSFLKYSNKSSLEKQTALENSLKEEHFLDTDGRILRKPNILLPEKPKKNSFKGNLYVLIGGNTYSGGSEFASLIKEHRKATFIGEECGGGFYGNTSGFSIELILPNSQLRIKIPLLKFVLDTKNANIPFGHGVLPDYPVQPKYIDFLNGQDTELEFTKQLIKQK</sequence>
<dbReference type="SUPFAM" id="SSF52096">
    <property type="entry name" value="ClpP/crotonase"/>
    <property type="match status" value="1"/>
</dbReference>
<proteinExistence type="predicted"/>
<dbReference type="InterPro" id="IPR005151">
    <property type="entry name" value="Tail-specific_protease"/>
</dbReference>
<evidence type="ECO:0000256" key="1">
    <source>
        <dbReference type="SAM" id="SignalP"/>
    </source>
</evidence>
<feature type="chain" id="PRO_5040342409" evidence="1">
    <location>
        <begin position="19"/>
        <end position="485"/>
    </location>
</feature>
<accession>A0A9Q3UY80</accession>
<gene>
    <name evidence="3" type="ORF">IEW27_01765</name>
    <name evidence="4" type="ORF">LNP80_18190</name>
</gene>
<dbReference type="AlphaFoldDB" id="A0A9Q3UY80"/>
<dbReference type="InterPro" id="IPR029045">
    <property type="entry name" value="ClpP/crotonase-like_dom_sf"/>
</dbReference>
<organism evidence="4 6">
    <name type="scientific">Chryseobacterium muglaense</name>
    <dbReference type="NCBI Taxonomy" id="2893752"/>
    <lineage>
        <taxon>Bacteria</taxon>
        <taxon>Pseudomonadati</taxon>
        <taxon>Bacteroidota</taxon>
        <taxon>Flavobacteriia</taxon>
        <taxon>Flavobacteriales</taxon>
        <taxon>Weeksellaceae</taxon>
        <taxon>Chryseobacterium group</taxon>
        <taxon>Chryseobacterium</taxon>
    </lineage>
</organism>
<dbReference type="RefSeq" id="WP_191177960.1">
    <property type="nucleotide sequence ID" value="NZ_JACXXP010000001.1"/>
</dbReference>
<dbReference type="GO" id="GO:0006508">
    <property type="term" value="P:proteolysis"/>
    <property type="evidence" value="ECO:0007669"/>
    <property type="project" value="InterPro"/>
</dbReference>
<evidence type="ECO:0000259" key="2">
    <source>
        <dbReference type="Pfam" id="PF03572"/>
    </source>
</evidence>
<evidence type="ECO:0000313" key="4">
    <source>
        <dbReference type="EMBL" id="MCC9036153.1"/>
    </source>
</evidence>
<feature type="domain" description="Tail specific protease" evidence="2">
    <location>
        <begin position="247"/>
        <end position="460"/>
    </location>
</feature>
<comment type="caution">
    <text evidence="4">The sequence shown here is derived from an EMBL/GenBank/DDBJ whole genome shotgun (WGS) entry which is preliminary data.</text>
</comment>
<dbReference type="Proteomes" id="UP000603715">
    <property type="component" value="Unassembled WGS sequence"/>
</dbReference>
<keyword evidence="1" id="KW-0732">Signal</keyword>
<dbReference type="Gene3D" id="3.90.226.10">
    <property type="entry name" value="2-enoyl-CoA Hydratase, Chain A, domain 1"/>
    <property type="match status" value="1"/>
</dbReference>
<name>A0A9Q3UY80_9FLAO</name>
<reference evidence="5" key="2">
    <citation type="submission" date="2023-07" db="EMBL/GenBank/DDBJ databases">
        <title>Description of novel Chryseobacterium sp. strain C-2.</title>
        <authorList>
            <person name="Saticioglu I.B."/>
        </authorList>
    </citation>
    <scope>NUCLEOTIDE SEQUENCE [LARGE SCALE GENOMIC DNA]</scope>
    <source>
        <strain evidence="5">C-2</strain>
    </source>
</reference>
<keyword evidence="5" id="KW-1185">Reference proteome</keyword>
<evidence type="ECO:0000313" key="6">
    <source>
        <dbReference type="Proteomes" id="UP001107960"/>
    </source>
</evidence>
<dbReference type="GO" id="GO:0008236">
    <property type="term" value="F:serine-type peptidase activity"/>
    <property type="evidence" value="ECO:0007669"/>
    <property type="project" value="InterPro"/>
</dbReference>
<reference evidence="3" key="3">
    <citation type="submission" date="2024-05" db="EMBL/GenBank/DDBJ databases">
        <title>Description of novel Chryseobacterium sp. strain C-2.</title>
        <authorList>
            <person name="Saticioglu I.B."/>
        </authorList>
    </citation>
    <scope>NUCLEOTIDE SEQUENCE</scope>
    <source>
        <strain evidence="3">C-2</strain>
    </source>
</reference>
<protein>
    <submittedName>
        <fullName evidence="4">S41 family peptidase</fullName>
    </submittedName>
</protein>
<reference evidence="4" key="1">
    <citation type="submission" date="2021-11" db="EMBL/GenBank/DDBJ databases">
        <title>Description of novel Chryseobacterium species.</title>
        <authorList>
            <person name="Saticioglu I.B."/>
            <person name="Ay H."/>
            <person name="Altun S."/>
            <person name="Duman M."/>
        </authorList>
    </citation>
    <scope>NUCLEOTIDE SEQUENCE</scope>
    <source>
        <strain evidence="4">C-39</strain>
    </source>
</reference>
<dbReference type="EMBL" id="JACXXP010000001">
    <property type="protein sequence ID" value="MBD3903324.1"/>
    <property type="molecule type" value="Genomic_DNA"/>
</dbReference>